<protein>
    <submittedName>
        <fullName evidence="2">Uncharacterized protein</fullName>
    </submittedName>
</protein>
<evidence type="ECO:0000313" key="2">
    <source>
        <dbReference type="EMBL" id="CAI9781821.1"/>
    </source>
</evidence>
<keyword evidence="3" id="KW-1185">Reference proteome</keyword>
<feature type="region of interest" description="Disordered" evidence="1">
    <location>
        <begin position="1"/>
        <end position="71"/>
    </location>
</feature>
<proteinExistence type="predicted"/>
<accession>A0AAD2A8Q5</accession>
<gene>
    <name evidence="2" type="ORF">FPE_LOCUS29251</name>
</gene>
<sequence>MLSRRGFDFSTDSDREFDGDIIPINTEATDSRGSTVEGRTASSMHTSGSRSGDKRKCKNRKHRGKKKMYSARDVSASLDHMVTIGEELASIARSYQKSVMPVAECID</sequence>
<feature type="compositionally biased region" description="Polar residues" evidence="1">
    <location>
        <begin position="40"/>
        <end position="50"/>
    </location>
</feature>
<name>A0AAD2A8Q5_9LAMI</name>
<evidence type="ECO:0000256" key="1">
    <source>
        <dbReference type="SAM" id="MobiDB-lite"/>
    </source>
</evidence>
<dbReference type="AlphaFoldDB" id="A0AAD2A8Q5"/>
<evidence type="ECO:0000313" key="3">
    <source>
        <dbReference type="Proteomes" id="UP000834106"/>
    </source>
</evidence>
<dbReference type="EMBL" id="OU503053">
    <property type="protein sequence ID" value="CAI9781821.1"/>
    <property type="molecule type" value="Genomic_DNA"/>
</dbReference>
<dbReference type="Proteomes" id="UP000834106">
    <property type="component" value="Chromosome 18"/>
</dbReference>
<organism evidence="2 3">
    <name type="scientific">Fraxinus pennsylvanica</name>
    <dbReference type="NCBI Taxonomy" id="56036"/>
    <lineage>
        <taxon>Eukaryota</taxon>
        <taxon>Viridiplantae</taxon>
        <taxon>Streptophyta</taxon>
        <taxon>Embryophyta</taxon>
        <taxon>Tracheophyta</taxon>
        <taxon>Spermatophyta</taxon>
        <taxon>Magnoliopsida</taxon>
        <taxon>eudicotyledons</taxon>
        <taxon>Gunneridae</taxon>
        <taxon>Pentapetalae</taxon>
        <taxon>asterids</taxon>
        <taxon>lamiids</taxon>
        <taxon>Lamiales</taxon>
        <taxon>Oleaceae</taxon>
        <taxon>Oleeae</taxon>
        <taxon>Fraxinus</taxon>
    </lineage>
</organism>
<feature type="compositionally biased region" description="Basic residues" evidence="1">
    <location>
        <begin position="53"/>
        <end position="69"/>
    </location>
</feature>
<reference evidence="2" key="1">
    <citation type="submission" date="2023-05" db="EMBL/GenBank/DDBJ databases">
        <authorList>
            <person name="Huff M."/>
        </authorList>
    </citation>
    <scope>NUCLEOTIDE SEQUENCE</scope>
</reference>